<keyword evidence="3" id="KW-1185">Reference proteome</keyword>
<evidence type="ECO:0008006" key="4">
    <source>
        <dbReference type="Google" id="ProtNLM"/>
    </source>
</evidence>
<evidence type="ECO:0000313" key="3">
    <source>
        <dbReference type="Proteomes" id="UP000295325"/>
    </source>
</evidence>
<evidence type="ECO:0000313" key="2">
    <source>
        <dbReference type="EMBL" id="TDT50576.1"/>
    </source>
</evidence>
<evidence type="ECO:0000256" key="1">
    <source>
        <dbReference type="SAM" id="Phobius"/>
    </source>
</evidence>
<keyword evidence="1" id="KW-0472">Membrane</keyword>
<gene>
    <name evidence="2" type="ORF">EDD71_12741</name>
</gene>
<dbReference type="OrthoDB" id="1953575at2"/>
<name>A0A4R7KD02_9CLOT</name>
<sequence length="164" mass="19171">MGTLYREIVEYKYQRLIKLLLKIIYVVLAFDVAFILYSARDAIQKSDYVGYGVLSASIILGLTAWRKSKRKYRYAIIDKELIIERFDGNKRRVELNLNIKNIVSLEKLPSNTAAPNVEKEYTFTCTGRRGQAYRCIFEKNGKLYSFNFEPSNALLKKIEAYRCR</sequence>
<dbReference type="EMBL" id="SOAZ01000027">
    <property type="protein sequence ID" value="TDT50576.1"/>
    <property type="molecule type" value="Genomic_DNA"/>
</dbReference>
<comment type="caution">
    <text evidence="2">The sequence shown here is derived from an EMBL/GenBank/DDBJ whole genome shotgun (WGS) entry which is preliminary data.</text>
</comment>
<dbReference type="Proteomes" id="UP000295325">
    <property type="component" value="Unassembled WGS sequence"/>
</dbReference>
<keyword evidence="1" id="KW-1133">Transmembrane helix</keyword>
<accession>A0A4R7KD02</accession>
<proteinExistence type="predicted"/>
<dbReference type="AlphaFoldDB" id="A0A4R7KD02"/>
<keyword evidence="1" id="KW-0812">Transmembrane</keyword>
<feature type="transmembrane region" description="Helical" evidence="1">
    <location>
        <begin position="16"/>
        <end position="36"/>
    </location>
</feature>
<protein>
    <recommendedName>
        <fullName evidence="4">PH (Pleckstrin Homology) domain-containing protein</fullName>
    </recommendedName>
</protein>
<feature type="transmembrane region" description="Helical" evidence="1">
    <location>
        <begin position="48"/>
        <end position="65"/>
    </location>
</feature>
<reference evidence="2 3" key="1">
    <citation type="submission" date="2019-03" db="EMBL/GenBank/DDBJ databases">
        <title>Genomic Encyclopedia of Type Strains, Phase IV (KMG-IV): sequencing the most valuable type-strain genomes for metagenomic binning, comparative biology and taxonomic classification.</title>
        <authorList>
            <person name="Goeker M."/>
        </authorList>
    </citation>
    <scope>NUCLEOTIDE SEQUENCE [LARGE SCALE GENOMIC DNA]</scope>
    <source>
        <strain evidence="2 3">DSM 24455</strain>
    </source>
</reference>
<organism evidence="2 3">
    <name type="scientific">Fonticella tunisiensis</name>
    <dbReference type="NCBI Taxonomy" id="1096341"/>
    <lineage>
        <taxon>Bacteria</taxon>
        <taxon>Bacillati</taxon>
        <taxon>Bacillota</taxon>
        <taxon>Clostridia</taxon>
        <taxon>Eubacteriales</taxon>
        <taxon>Clostridiaceae</taxon>
        <taxon>Fonticella</taxon>
    </lineage>
</organism>
<dbReference type="RefSeq" id="WP_133629115.1">
    <property type="nucleotide sequence ID" value="NZ_SOAZ01000027.1"/>
</dbReference>